<evidence type="ECO:0000313" key="3">
    <source>
        <dbReference type="Proteomes" id="UP001396334"/>
    </source>
</evidence>
<name>A0ABR2SS67_9ROSI</name>
<proteinExistence type="predicted"/>
<comment type="caution">
    <text evidence="2">The sequence shown here is derived from an EMBL/GenBank/DDBJ whole genome shotgun (WGS) entry which is preliminary data.</text>
</comment>
<feature type="region of interest" description="Disordered" evidence="1">
    <location>
        <begin position="34"/>
        <end position="72"/>
    </location>
</feature>
<accession>A0ABR2SS67</accession>
<dbReference type="Proteomes" id="UP001396334">
    <property type="component" value="Unassembled WGS sequence"/>
</dbReference>
<sequence length="72" mass="7686">MKKSAKPLCKGDVRQLPLIPLWFAEEASKLLVTKPEQHPGSRHFKSAGIPKSAEAKSAAEPAKAGLPAAQQL</sequence>
<protein>
    <submittedName>
        <fullName evidence="2">Uncharacterized protein</fullName>
    </submittedName>
</protein>
<organism evidence="2 3">
    <name type="scientific">Hibiscus sabdariffa</name>
    <name type="common">roselle</name>
    <dbReference type="NCBI Taxonomy" id="183260"/>
    <lineage>
        <taxon>Eukaryota</taxon>
        <taxon>Viridiplantae</taxon>
        <taxon>Streptophyta</taxon>
        <taxon>Embryophyta</taxon>
        <taxon>Tracheophyta</taxon>
        <taxon>Spermatophyta</taxon>
        <taxon>Magnoliopsida</taxon>
        <taxon>eudicotyledons</taxon>
        <taxon>Gunneridae</taxon>
        <taxon>Pentapetalae</taxon>
        <taxon>rosids</taxon>
        <taxon>malvids</taxon>
        <taxon>Malvales</taxon>
        <taxon>Malvaceae</taxon>
        <taxon>Malvoideae</taxon>
        <taxon>Hibiscus</taxon>
    </lineage>
</organism>
<gene>
    <name evidence="2" type="ORF">V6N11_067920</name>
</gene>
<dbReference type="EMBL" id="JBBPBN010000012">
    <property type="protein sequence ID" value="KAK9028106.1"/>
    <property type="molecule type" value="Genomic_DNA"/>
</dbReference>
<evidence type="ECO:0000256" key="1">
    <source>
        <dbReference type="SAM" id="MobiDB-lite"/>
    </source>
</evidence>
<keyword evidence="3" id="KW-1185">Reference proteome</keyword>
<feature type="compositionally biased region" description="Low complexity" evidence="1">
    <location>
        <begin position="50"/>
        <end position="72"/>
    </location>
</feature>
<evidence type="ECO:0000313" key="2">
    <source>
        <dbReference type="EMBL" id="KAK9028106.1"/>
    </source>
</evidence>
<reference evidence="2 3" key="1">
    <citation type="journal article" date="2024" name="G3 (Bethesda)">
        <title>Genome assembly of Hibiscus sabdariffa L. provides insights into metabolisms of medicinal natural products.</title>
        <authorList>
            <person name="Kim T."/>
        </authorList>
    </citation>
    <scope>NUCLEOTIDE SEQUENCE [LARGE SCALE GENOMIC DNA]</scope>
    <source>
        <strain evidence="2">TK-2024</strain>
        <tissue evidence="2">Old leaves</tissue>
    </source>
</reference>